<dbReference type="InterPro" id="IPR011528">
    <property type="entry name" value="NERD"/>
</dbReference>
<proteinExistence type="predicted"/>
<accession>A0A944CI37</accession>
<gene>
    <name evidence="2" type="ORF">DYI25_01405</name>
</gene>
<dbReference type="PROSITE" id="PS50965">
    <property type="entry name" value="NERD"/>
    <property type="match status" value="1"/>
</dbReference>
<dbReference type="AlphaFoldDB" id="A0A944CI37"/>
<evidence type="ECO:0000313" key="2">
    <source>
        <dbReference type="EMBL" id="MBS8263089.1"/>
    </source>
</evidence>
<reference evidence="2 3" key="1">
    <citation type="journal article" date="2021" name="Microorganisms">
        <title>Bacterial Dimethylsulfoniopropionate Biosynthesis in the East China Sea.</title>
        <authorList>
            <person name="Liu J."/>
            <person name="Zhang Y."/>
            <person name="Liu J."/>
            <person name="Zhong H."/>
            <person name="Williams B.T."/>
            <person name="Zheng Y."/>
            <person name="Curson A.R.J."/>
            <person name="Sun C."/>
            <person name="Sun H."/>
            <person name="Song D."/>
            <person name="Wagner Mackenzie B."/>
            <person name="Bermejo Martinez A."/>
            <person name="Todd J.D."/>
            <person name="Zhang X.H."/>
        </authorList>
    </citation>
    <scope>NUCLEOTIDE SEQUENCE [LARGE SCALE GENOMIC DNA]</scope>
    <source>
        <strain evidence="2 3">ESS08</strain>
    </source>
</reference>
<feature type="domain" description="NERD" evidence="1">
    <location>
        <begin position="43"/>
        <end position="159"/>
    </location>
</feature>
<evidence type="ECO:0000313" key="3">
    <source>
        <dbReference type="Proteomes" id="UP000761411"/>
    </source>
</evidence>
<dbReference type="Proteomes" id="UP000761411">
    <property type="component" value="Unassembled WGS sequence"/>
</dbReference>
<comment type="caution">
    <text evidence="2">The sequence shown here is derived from an EMBL/GenBank/DDBJ whole genome shotgun (WGS) entry which is preliminary data.</text>
</comment>
<dbReference type="EMBL" id="QTKX01000001">
    <property type="protein sequence ID" value="MBS8263089.1"/>
    <property type="molecule type" value="Genomic_DNA"/>
</dbReference>
<protein>
    <submittedName>
        <fullName evidence="2">NERD domain-containing protein</fullName>
    </submittedName>
</protein>
<keyword evidence="3" id="KW-1185">Reference proteome</keyword>
<name>A0A944CI37_9BACI</name>
<sequence length="328" mass="38209">MILFYKNRDIPFKLKAEEALIRRLHKNHLKLPIIEEEYRKRLAGIRGEKELDYQLSHLTDHNYLILNDLRLQQNGHFFQIDSLLISPPVSFIIDSKNIAGIIVFDHEFSQCVRIFNEKEEGIRDPFSQVQRHISLLSKWLNEHKLPTLKMEYLVAISRSSTIIKSKGSNPYNNFRVVHADHILSRISELEKRYPKEIITTKEIKRIAKQLVKFHVPFKPNIFETYSIDPNDVKKGVQCPQCMTIPMQKVHGSWYCPACHTSSKIAHIPALSDFYFLYGHNITLSQFSDFLLFPISNRKSASSFLISLSLPYVGSKKGRVYDLTPLIER</sequence>
<organism evidence="2 3">
    <name type="scientific">Mesobacillus boroniphilus</name>
    <dbReference type="NCBI Taxonomy" id="308892"/>
    <lineage>
        <taxon>Bacteria</taxon>
        <taxon>Bacillati</taxon>
        <taxon>Bacillota</taxon>
        <taxon>Bacilli</taxon>
        <taxon>Bacillales</taxon>
        <taxon>Bacillaceae</taxon>
        <taxon>Mesobacillus</taxon>
    </lineage>
</organism>
<evidence type="ECO:0000259" key="1">
    <source>
        <dbReference type="PROSITE" id="PS50965"/>
    </source>
</evidence>
<dbReference type="Pfam" id="PF08378">
    <property type="entry name" value="NERD"/>
    <property type="match status" value="1"/>
</dbReference>